<proteinExistence type="predicted"/>
<sequence>MASNTRRHEIDYEYRVENPSMKPLSEIRLQCDKPAEVMDAVKAITPVLENQYCLKLADVVLGYLQTYGFKETYDRVNGKTVATIFEEAAAGSQQAMVDEGCVEGVKYTLYETNDAAECREDQ</sequence>
<keyword evidence="2" id="KW-1185">Reference proteome</keyword>
<dbReference type="RefSeq" id="WP_252854273.1">
    <property type="nucleotide sequence ID" value="NZ_JAMXLR010000067.1"/>
</dbReference>
<dbReference type="EMBL" id="JAMXLR010000067">
    <property type="protein sequence ID" value="MCO6046158.1"/>
    <property type="molecule type" value="Genomic_DNA"/>
</dbReference>
<gene>
    <name evidence="1" type="ORF">NG895_19840</name>
</gene>
<reference evidence="1" key="1">
    <citation type="submission" date="2022-06" db="EMBL/GenBank/DDBJ databases">
        <title>Aeoliella straminimaris, a novel planctomycete from sediments.</title>
        <authorList>
            <person name="Vitorino I.R."/>
            <person name="Lage O.M."/>
        </authorList>
    </citation>
    <scope>NUCLEOTIDE SEQUENCE</scope>
    <source>
        <strain evidence="1">ICT_H6.2</strain>
    </source>
</reference>
<evidence type="ECO:0000313" key="1">
    <source>
        <dbReference type="EMBL" id="MCO6046158.1"/>
    </source>
</evidence>
<evidence type="ECO:0000313" key="2">
    <source>
        <dbReference type="Proteomes" id="UP001155241"/>
    </source>
</evidence>
<protein>
    <submittedName>
        <fullName evidence="1">Uncharacterized protein</fullName>
    </submittedName>
</protein>
<dbReference type="AlphaFoldDB" id="A0A9X2FDE3"/>
<name>A0A9X2FDE3_9BACT</name>
<accession>A0A9X2FDE3</accession>
<organism evidence="1 2">
    <name type="scientific">Aeoliella straminimaris</name>
    <dbReference type="NCBI Taxonomy" id="2954799"/>
    <lineage>
        <taxon>Bacteria</taxon>
        <taxon>Pseudomonadati</taxon>
        <taxon>Planctomycetota</taxon>
        <taxon>Planctomycetia</taxon>
        <taxon>Pirellulales</taxon>
        <taxon>Lacipirellulaceae</taxon>
        <taxon>Aeoliella</taxon>
    </lineage>
</organism>
<comment type="caution">
    <text evidence="1">The sequence shown here is derived from an EMBL/GenBank/DDBJ whole genome shotgun (WGS) entry which is preliminary data.</text>
</comment>
<dbReference type="Proteomes" id="UP001155241">
    <property type="component" value="Unassembled WGS sequence"/>
</dbReference>